<dbReference type="Proteomes" id="UP001239445">
    <property type="component" value="Unassembled WGS sequence"/>
</dbReference>
<evidence type="ECO:0000313" key="4">
    <source>
        <dbReference type="Proteomes" id="UP001239445"/>
    </source>
</evidence>
<dbReference type="Gene3D" id="1.20.1280.50">
    <property type="match status" value="1"/>
</dbReference>
<dbReference type="InterPro" id="IPR001810">
    <property type="entry name" value="F-box_dom"/>
</dbReference>
<gene>
    <name evidence="3" type="ORF">QBC47DRAFT_377573</name>
</gene>
<dbReference type="AlphaFoldDB" id="A0AAJ0BH66"/>
<keyword evidence="4" id="KW-1185">Reference proteome</keyword>
<dbReference type="Pfam" id="PF12937">
    <property type="entry name" value="F-box-like"/>
    <property type="match status" value="1"/>
</dbReference>
<organism evidence="3 4">
    <name type="scientific">Echria macrotheca</name>
    <dbReference type="NCBI Taxonomy" id="438768"/>
    <lineage>
        <taxon>Eukaryota</taxon>
        <taxon>Fungi</taxon>
        <taxon>Dikarya</taxon>
        <taxon>Ascomycota</taxon>
        <taxon>Pezizomycotina</taxon>
        <taxon>Sordariomycetes</taxon>
        <taxon>Sordariomycetidae</taxon>
        <taxon>Sordariales</taxon>
        <taxon>Schizotheciaceae</taxon>
        <taxon>Echria</taxon>
    </lineage>
</organism>
<name>A0AAJ0BH66_9PEZI</name>
<reference evidence="3" key="1">
    <citation type="submission" date="2023-06" db="EMBL/GenBank/DDBJ databases">
        <title>Genome-scale phylogeny and comparative genomics of the fungal order Sordariales.</title>
        <authorList>
            <consortium name="Lawrence Berkeley National Laboratory"/>
            <person name="Hensen N."/>
            <person name="Bonometti L."/>
            <person name="Westerberg I."/>
            <person name="Brannstrom I.O."/>
            <person name="Guillou S."/>
            <person name="Cros-Aarteil S."/>
            <person name="Calhoun S."/>
            <person name="Haridas S."/>
            <person name="Kuo A."/>
            <person name="Mondo S."/>
            <person name="Pangilinan J."/>
            <person name="Riley R."/>
            <person name="Labutti K."/>
            <person name="Andreopoulos B."/>
            <person name="Lipzen A."/>
            <person name="Chen C."/>
            <person name="Yanf M."/>
            <person name="Daum C."/>
            <person name="Ng V."/>
            <person name="Clum A."/>
            <person name="Steindorff A."/>
            <person name="Ohm R."/>
            <person name="Martin F."/>
            <person name="Silar P."/>
            <person name="Natvig D."/>
            <person name="Lalanne C."/>
            <person name="Gautier V."/>
            <person name="Ament-Velasquez S.L."/>
            <person name="Kruys A."/>
            <person name="Hutchinson M.I."/>
            <person name="Powell A.J."/>
            <person name="Barry K."/>
            <person name="Miller A.N."/>
            <person name="Grigoriev I.V."/>
            <person name="Debuchy R."/>
            <person name="Gladieux P."/>
            <person name="Thoren M.H."/>
            <person name="Johannesson H."/>
        </authorList>
    </citation>
    <scope>NUCLEOTIDE SEQUENCE</scope>
    <source>
        <strain evidence="3">PSN4</strain>
    </source>
</reference>
<feature type="compositionally biased region" description="Low complexity" evidence="1">
    <location>
        <begin position="246"/>
        <end position="257"/>
    </location>
</feature>
<accession>A0AAJ0BH66</accession>
<sequence>MATIDALPTEIFRHIFSFLDSSPPPSETRLHDQPKPDMLRSSETTLKNVSLVCRPWRAIVLPILFRHVVWTFDRWDLLVVEPGQNLDPVASLPFLRFLLDNDLGRHVDSLTMIVGNSMKGMTRRAELGRILEYADSDRSGSGSLFNGISRSPQILNRAATYNGDNNWVWELLFSMMDPRRITIMASPQMLASLLSRMLFLGDAWSFSRDLLHILSLSRETRAKGGVLRAQEAAAELKANAAFSSSSSSSKQSALGASDNPRPGHSKTKYNTPSALFSIRPWTHLLLNEGSSTRVYRTYEFFLRRPPSILGALLGCEEYPNDTPLVPPTLTSLSYVAIFPLSSHFNSLVAFLPPVERLFIQLVPRNDILRDPNEMRNLQPADLWMERNSCYSIVMRELLVGDTDEDDGVDEGDDDPLRPRRQSNWKHLRVFESGDAADKDAWEMAVQYVRMSRTNWRVERDGVFVRGPAPEGSAADGQTQNDENSDGSDTPSLPAGSQSADGHHVDIFQGRLERIMFNGTAHLPHSPLNYTMEDELLAAATTTAPMAGFGALGHMSWAYGAMDDNDEWFDAAGVAFPPWLDPRDDWRGI</sequence>
<dbReference type="EMBL" id="MU839831">
    <property type="protein sequence ID" value="KAK1756757.1"/>
    <property type="molecule type" value="Genomic_DNA"/>
</dbReference>
<comment type="caution">
    <text evidence="3">The sequence shown here is derived from an EMBL/GenBank/DDBJ whole genome shotgun (WGS) entry which is preliminary data.</text>
</comment>
<feature type="compositionally biased region" description="Polar residues" evidence="1">
    <location>
        <begin position="475"/>
        <end position="499"/>
    </location>
</feature>
<evidence type="ECO:0000313" key="3">
    <source>
        <dbReference type="EMBL" id="KAK1756757.1"/>
    </source>
</evidence>
<evidence type="ECO:0000259" key="2">
    <source>
        <dbReference type="Pfam" id="PF12937"/>
    </source>
</evidence>
<protein>
    <recommendedName>
        <fullName evidence="2">F-box domain-containing protein</fullName>
    </recommendedName>
</protein>
<proteinExistence type="predicted"/>
<feature type="domain" description="F-box" evidence="2">
    <location>
        <begin position="4"/>
        <end position="68"/>
    </location>
</feature>
<evidence type="ECO:0000256" key="1">
    <source>
        <dbReference type="SAM" id="MobiDB-lite"/>
    </source>
</evidence>
<feature type="region of interest" description="Disordered" evidence="1">
    <location>
        <begin position="464"/>
        <end position="501"/>
    </location>
</feature>
<feature type="region of interest" description="Disordered" evidence="1">
    <location>
        <begin position="246"/>
        <end position="271"/>
    </location>
</feature>